<dbReference type="AlphaFoldDB" id="A0A432VRI2"/>
<dbReference type="Pfam" id="PF04340">
    <property type="entry name" value="DUF484"/>
    <property type="match status" value="1"/>
</dbReference>
<dbReference type="OrthoDB" id="8525200at2"/>
<comment type="caution">
    <text evidence="2">The sequence shown here is derived from an EMBL/GenBank/DDBJ whole genome shotgun (WGS) entry which is preliminary data.</text>
</comment>
<dbReference type="InterPro" id="IPR007435">
    <property type="entry name" value="DUF484"/>
</dbReference>
<organism evidence="2 3">
    <name type="scientific">Aliidiomarina haloalkalitolerans</name>
    <dbReference type="NCBI Taxonomy" id="859059"/>
    <lineage>
        <taxon>Bacteria</taxon>
        <taxon>Pseudomonadati</taxon>
        <taxon>Pseudomonadota</taxon>
        <taxon>Gammaproteobacteria</taxon>
        <taxon>Alteromonadales</taxon>
        <taxon>Idiomarinaceae</taxon>
        <taxon>Aliidiomarina</taxon>
    </lineage>
</organism>
<dbReference type="InterPro" id="IPR029016">
    <property type="entry name" value="GAF-like_dom_sf"/>
</dbReference>
<feature type="coiled-coil region" evidence="1">
    <location>
        <begin position="52"/>
        <end position="79"/>
    </location>
</feature>
<keyword evidence="3" id="KW-1185">Reference proteome</keyword>
<keyword evidence="1" id="KW-0175">Coiled coil</keyword>
<evidence type="ECO:0000313" key="2">
    <source>
        <dbReference type="EMBL" id="RUO18829.1"/>
    </source>
</evidence>
<name>A0A432VRI2_9GAMM</name>
<evidence type="ECO:0000256" key="1">
    <source>
        <dbReference type="SAM" id="Coils"/>
    </source>
</evidence>
<sequence>MNKEKQIAQELDISAIDAELVADYLRANPDFFAHYPNVLQRLNLKHQQDGSVSLIERQQRVLREKITALEDEITALMSQAQRNEKIFRGYSELYCQLFKCESLAEVEACLQATFREQLGLPELALKFFDSPVALPEQFTFSADTHKQLLSRRFESDRVYLGRLTAEELKLLFRDEDQIKSAALVLLGECGELGMLAIGSRDPLHFDPTMDFLLITQLQHLLGVLLPRLLHESREQE</sequence>
<reference evidence="2 3" key="1">
    <citation type="journal article" date="2011" name="Front. Microbiol.">
        <title>Genomic signatures of strain selection and enhancement in Bacillus atrophaeus var. globigii, a historical biowarfare simulant.</title>
        <authorList>
            <person name="Gibbons H.S."/>
            <person name="Broomall S.M."/>
            <person name="McNew L.A."/>
            <person name="Daligault H."/>
            <person name="Chapman C."/>
            <person name="Bruce D."/>
            <person name="Karavis M."/>
            <person name="Krepps M."/>
            <person name="McGregor P.A."/>
            <person name="Hong C."/>
            <person name="Park K.H."/>
            <person name="Akmal A."/>
            <person name="Feldman A."/>
            <person name="Lin J.S."/>
            <person name="Chang W.E."/>
            <person name="Higgs B.W."/>
            <person name="Demirev P."/>
            <person name="Lindquist J."/>
            <person name="Liem A."/>
            <person name="Fochler E."/>
            <person name="Read T.D."/>
            <person name="Tapia R."/>
            <person name="Johnson S."/>
            <person name="Bishop-Lilly K.A."/>
            <person name="Detter C."/>
            <person name="Han C."/>
            <person name="Sozhamannan S."/>
            <person name="Rosenzweig C.N."/>
            <person name="Skowronski E.W."/>
        </authorList>
    </citation>
    <scope>NUCLEOTIDE SEQUENCE [LARGE SCALE GENOMIC DNA]</scope>
    <source>
        <strain evidence="2 3">AK5</strain>
    </source>
</reference>
<dbReference type="EMBL" id="PIPI01000007">
    <property type="protein sequence ID" value="RUO18829.1"/>
    <property type="molecule type" value="Genomic_DNA"/>
</dbReference>
<dbReference type="PANTHER" id="PTHR38765:SF1">
    <property type="entry name" value="DUF484 DOMAIN-CONTAINING PROTEIN"/>
    <property type="match status" value="1"/>
</dbReference>
<evidence type="ECO:0000313" key="3">
    <source>
        <dbReference type="Proteomes" id="UP000288212"/>
    </source>
</evidence>
<dbReference type="Gene3D" id="3.30.450.40">
    <property type="match status" value="1"/>
</dbReference>
<dbReference type="PANTHER" id="PTHR38765">
    <property type="entry name" value="DUF484 DOMAIN-CONTAINING PROTEIN"/>
    <property type="match status" value="1"/>
</dbReference>
<dbReference type="RefSeq" id="WP_126793506.1">
    <property type="nucleotide sequence ID" value="NZ_PIPI01000007.1"/>
</dbReference>
<protein>
    <submittedName>
        <fullName evidence="2">DUF484 domain-containing protein</fullName>
    </submittedName>
</protein>
<proteinExistence type="predicted"/>
<gene>
    <name evidence="2" type="ORF">CWE06_09520</name>
</gene>
<accession>A0A432VRI2</accession>
<dbReference type="Proteomes" id="UP000288212">
    <property type="component" value="Unassembled WGS sequence"/>
</dbReference>